<dbReference type="Proteomes" id="UP001162131">
    <property type="component" value="Unassembled WGS sequence"/>
</dbReference>
<dbReference type="AlphaFoldDB" id="A0AAU9ITR2"/>
<feature type="compositionally biased region" description="Basic and acidic residues" evidence="2">
    <location>
        <begin position="354"/>
        <end position="365"/>
    </location>
</feature>
<evidence type="ECO:0000313" key="5">
    <source>
        <dbReference type="EMBL" id="CAG9316523.1"/>
    </source>
</evidence>
<dbReference type="EMBL" id="CAJZBQ010000016">
    <property type="protein sequence ID" value="CAG9316523.1"/>
    <property type="molecule type" value="Genomic_DNA"/>
</dbReference>
<feature type="region of interest" description="Disordered" evidence="2">
    <location>
        <begin position="351"/>
        <end position="390"/>
    </location>
</feature>
<keyword evidence="6" id="KW-1185">Reference proteome</keyword>
<dbReference type="PROSITE" id="PS51782">
    <property type="entry name" value="LYSM"/>
    <property type="match status" value="1"/>
</dbReference>
<evidence type="ECO:0000259" key="4">
    <source>
        <dbReference type="PROSITE" id="PS51886"/>
    </source>
</evidence>
<organism evidence="5 6">
    <name type="scientific">Blepharisma stoltei</name>
    <dbReference type="NCBI Taxonomy" id="1481888"/>
    <lineage>
        <taxon>Eukaryota</taxon>
        <taxon>Sar</taxon>
        <taxon>Alveolata</taxon>
        <taxon>Ciliophora</taxon>
        <taxon>Postciliodesmatophora</taxon>
        <taxon>Heterotrichea</taxon>
        <taxon>Heterotrichida</taxon>
        <taxon>Blepharismidae</taxon>
        <taxon>Blepharisma</taxon>
    </lineage>
</organism>
<proteinExistence type="inferred from homology"/>
<comment type="similarity">
    <text evidence="1">Belongs to the OXR1 family.</text>
</comment>
<feature type="region of interest" description="Disordered" evidence="2">
    <location>
        <begin position="416"/>
        <end position="435"/>
    </location>
</feature>
<reference evidence="5" key="1">
    <citation type="submission" date="2021-09" db="EMBL/GenBank/DDBJ databases">
        <authorList>
            <consortium name="AG Swart"/>
            <person name="Singh M."/>
            <person name="Singh A."/>
            <person name="Seah K."/>
            <person name="Emmerich C."/>
        </authorList>
    </citation>
    <scope>NUCLEOTIDE SEQUENCE</scope>
    <source>
        <strain evidence="5">ATCC30299</strain>
    </source>
</reference>
<evidence type="ECO:0000256" key="2">
    <source>
        <dbReference type="SAM" id="MobiDB-lite"/>
    </source>
</evidence>
<feature type="compositionally biased region" description="Basic and acidic residues" evidence="2">
    <location>
        <begin position="265"/>
        <end position="325"/>
    </location>
</feature>
<evidence type="ECO:0000313" key="6">
    <source>
        <dbReference type="Proteomes" id="UP001162131"/>
    </source>
</evidence>
<dbReference type="InterPro" id="IPR018392">
    <property type="entry name" value="LysM"/>
</dbReference>
<dbReference type="SUPFAM" id="SSF54106">
    <property type="entry name" value="LysM domain"/>
    <property type="match status" value="1"/>
</dbReference>
<sequence>MGFDDYTVQPGDTFISIAMRFDMSVYYLLRINRLSEVSEIFPDMILKVKHKEFSSESKQNSSDNIKIRNLTPTTIKEPNLGTGNQKKIPQHDYDNIFTTDVLYCTFEGEIKGQLCIFNNRLAFNPILVDNLHCEIVQNKTKKLILAAHAQTFICFWDIFNAIQYELPPIEEDQPPMHFIQFFLSKIGKDTNVANKKNAPKWCVNFQLLPIKKNYAELKGKALRIISYVTAYAHNPNKSIEENYQTFVPYYEINEDSEENLELKVNEPNKESKGSNENKDIAEQNTKRAESPNKIAPSEEQKTQTKTENDIEVENDPKTNKDKISEKNINNSIQQIEEESKVWNRVKICKPKQRSKIEEESEKSEQGTKNSALIPISKEEGNNCNSDKATKNNVNQPIKAIYSDIKKSFTESELNQLASSSYKSETSLTEEEPIKSQMSIDSFKDEIPNSDHDEIVMPWSTPHKNSLDVLLTSFNSEKIRIKHTPRKSSLDSGPKKIKSEASFEDIPIEDEPEEPLLIPLPDLSEPSTILSENMIKQIVINLPMMYQIRSWKLAYSPKLHGTSLAAFYRNLSKVGSSIIVVLTQHMQIFGGLASDTWAPSHQFYGNGDCFLFTFHNTKKIKCFFPTLENEYFMASSFEGISMGSGGKSGFYIYGDLMKGSSGVSKTYNNEVLSKFEFFNILKLEVWALV</sequence>
<protein>
    <submittedName>
        <fullName evidence="5">Uncharacterized protein</fullName>
    </submittedName>
</protein>
<feature type="domain" description="TLDc" evidence="4">
    <location>
        <begin position="527"/>
        <end position="688"/>
    </location>
</feature>
<feature type="compositionally biased region" description="Polar residues" evidence="2">
    <location>
        <begin position="416"/>
        <end position="426"/>
    </location>
</feature>
<dbReference type="SMART" id="SM00257">
    <property type="entry name" value="LysM"/>
    <property type="match status" value="1"/>
</dbReference>
<name>A0AAU9ITR2_9CILI</name>
<feature type="region of interest" description="Disordered" evidence="2">
    <location>
        <begin position="265"/>
        <end position="326"/>
    </location>
</feature>
<dbReference type="PROSITE" id="PS51886">
    <property type="entry name" value="TLDC"/>
    <property type="match status" value="1"/>
</dbReference>
<feature type="domain" description="LysM" evidence="3">
    <location>
        <begin position="4"/>
        <end position="48"/>
    </location>
</feature>
<dbReference type="SMART" id="SM00584">
    <property type="entry name" value="TLDc"/>
    <property type="match status" value="1"/>
</dbReference>
<dbReference type="Pfam" id="PF07534">
    <property type="entry name" value="TLD"/>
    <property type="match status" value="1"/>
</dbReference>
<evidence type="ECO:0000259" key="3">
    <source>
        <dbReference type="PROSITE" id="PS51782"/>
    </source>
</evidence>
<dbReference type="Pfam" id="PF01476">
    <property type="entry name" value="LysM"/>
    <property type="match status" value="1"/>
</dbReference>
<comment type="caution">
    <text evidence="5">The sequence shown here is derived from an EMBL/GenBank/DDBJ whole genome shotgun (WGS) entry which is preliminary data.</text>
</comment>
<evidence type="ECO:0000256" key="1">
    <source>
        <dbReference type="ARBA" id="ARBA00009540"/>
    </source>
</evidence>
<dbReference type="InterPro" id="IPR036779">
    <property type="entry name" value="LysM_dom_sf"/>
</dbReference>
<dbReference type="PANTHER" id="PTHR23354">
    <property type="entry name" value="NUCLEOLAR PROTEIN 7/ESTROGEN RECEPTOR COACTIVATOR-RELATED"/>
    <property type="match status" value="1"/>
</dbReference>
<dbReference type="InterPro" id="IPR006571">
    <property type="entry name" value="TLDc_dom"/>
</dbReference>
<accession>A0AAU9ITR2</accession>
<dbReference type="CDD" id="cd00118">
    <property type="entry name" value="LysM"/>
    <property type="match status" value="1"/>
</dbReference>
<gene>
    <name evidence="5" type="ORF">BSTOLATCC_MIC16633</name>
</gene>
<feature type="compositionally biased region" description="Polar residues" evidence="2">
    <location>
        <begin position="381"/>
        <end position="390"/>
    </location>
</feature>
<dbReference type="Gene3D" id="3.10.350.10">
    <property type="entry name" value="LysM domain"/>
    <property type="match status" value="1"/>
</dbReference>